<dbReference type="InterPro" id="IPR009057">
    <property type="entry name" value="Homeodomain-like_sf"/>
</dbReference>
<protein>
    <submittedName>
        <fullName evidence="5">Arabinose operon regulatory protein</fullName>
    </submittedName>
</protein>
<dbReference type="EMBL" id="QGQD01000002">
    <property type="protein sequence ID" value="TLD02974.1"/>
    <property type="molecule type" value="Genomic_DNA"/>
</dbReference>
<dbReference type="InterPro" id="IPR014710">
    <property type="entry name" value="RmlC-like_jellyroll"/>
</dbReference>
<comment type="caution">
    <text evidence="5">The sequence shown here is derived from an EMBL/GenBank/DDBJ whole genome shotgun (WGS) entry which is preliminary data.</text>
</comment>
<name>A0A4U8QEY4_9FIRM</name>
<dbReference type="PANTHER" id="PTHR43280">
    <property type="entry name" value="ARAC-FAMILY TRANSCRIPTIONAL REGULATOR"/>
    <property type="match status" value="1"/>
</dbReference>
<reference evidence="5 6" key="1">
    <citation type="journal article" date="2019" name="Anaerobe">
        <title>Detection of Robinsoniella peoriensis in multiple bone samples of a trauma patient.</title>
        <authorList>
            <person name="Schrottner P."/>
            <person name="Hartwich K."/>
            <person name="Bunk B."/>
            <person name="Schober I."/>
            <person name="Helbig S."/>
            <person name="Rudolph W.W."/>
            <person name="Gunzer F."/>
        </authorList>
    </citation>
    <scope>NUCLEOTIDE SEQUENCE [LARGE SCALE GENOMIC DNA]</scope>
    <source>
        <strain evidence="5 6">DSM 106044</strain>
    </source>
</reference>
<gene>
    <name evidence="5" type="primary">araC_1</name>
    <name evidence="5" type="ORF">DSM106044_00131</name>
</gene>
<dbReference type="Proteomes" id="UP000306509">
    <property type="component" value="Unassembled WGS sequence"/>
</dbReference>
<dbReference type="InterPro" id="IPR037923">
    <property type="entry name" value="HTH-like"/>
</dbReference>
<dbReference type="InterPro" id="IPR020449">
    <property type="entry name" value="Tscrpt_reg_AraC-type_HTH"/>
</dbReference>
<evidence type="ECO:0000256" key="2">
    <source>
        <dbReference type="ARBA" id="ARBA00023125"/>
    </source>
</evidence>
<dbReference type="InterPro" id="IPR018060">
    <property type="entry name" value="HTH_AraC"/>
</dbReference>
<dbReference type="Pfam" id="PF07883">
    <property type="entry name" value="Cupin_2"/>
    <property type="match status" value="1"/>
</dbReference>
<evidence type="ECO:0000313" key="5">
    <source>
        <dbReference type="EMBL" id="TLD02974.1"/>
    </source>
</evidence>
<dbReference type="GO" id="GO:0003700">
    <property type="term" value="F:DNA-binding transcription factor activity"/>
    <property type="evidence" value="ECO:0007669"/>
    <property type="project" value="InterPro"/>
</dbReference>
<dbReference type="STRING" id="180332.GCA_000797495_01266"/>
<dbReference type="AlphaFoldDB" id="A0A4U8QEY4"/>
<dbReference type="RefSeq" id="WP_044294067.1">
    <property type="nucleotide sequence ID" value="NZ_CABMJZ010000121.1"/>
</dbReference>
<keyword evidence="1" id="KW-0805">Transcription regulation</keyword>
<dbReference type="Pfam" id="PF12833">
    <property type="entry name" value="HTH_18"/>
    <property type="match status" value="1"/>
</dbReference>
<feature type="domain" description="HTH araC/xylS-type" evidence="4">
    <location>
        <begin position="188"/>
        <end position="285"/>
    </location>
</feature>
<keyword evidence="2" id="KW-0238">DNA-binding</keyword>
<evidence type="ECO:0000259" key="4">
    <source>
        <dbReference type="PROSITE" id="PS01124"/>
    </source>
</evidence>
<accession>A0A4U8QEY4</accession>
<evidence type="ECO:0000313" key="6">
    <source>
        <dbReference type="Proteomes" id="UP000306509"/>
    </source>
</evidence>
<dbReference type="InterPro" id="IPR013096">
    <property type="entry name" value="Cupin_2"/>
</dbReference>
<evidence type="ECO:0000256" key="1">
    <source>
        <dbReference type="ARBA" id="ARBA00023015"/>
    </source>
</evidence>
<organism evidence="5 6">
    <name type="scientific">Robinsoniella peoriensis</name>
    <dbReference type="NCBI Taxonomy" id="180332"/>
    <lineage>
        <taxon>Bacteria</taxon>
        <taxon>Bacillati</taxon>
        <taxon>Bacillota</taxon>
        <taxon>Clostridia</taxon>
        <taxon>Lachnospirales</taxon>
        <taxon>Lachnospiraceae</taxon>
        <taxon>Robinsoniella</taxon>
    </lineage>
</organism>
<proteinExistence type="predicted"/>
<dbReference type="PROSITE" id="PS01124">
    <property type="entry name" value="HTH_ARAC_FAMILY_2"/>
    <property type="match status" value="1"/>
</dbReference>
<dbReference type="SUPFAM" id="SSF51215">
    <property type="entry name" value="Regulatory protein AraC"/>
    <property type="match status" value="1"/>
</dbReference>
<dbReference type="OrthoDB" id="9782503at2"/>
<dbReference type="Gene3D" id="2.60.120.10">
    <property type="entry name" value="Jelly Rolls"/>
    <property type="match status" value="1"/>
</dbReference>
<dbReference type="SUPFAM" id="SSF46689">
    <property type="entry name" value="Homeodomain-like"/>
    <property type="match status" value="2"/>
</dbReference>
<dbReference type="GO" id="GO:0043565">
    <property type="term" value="F:sequence-specific DNA binding"/>
    <property type="evidence" value="ECO:0007669"/>
    <property type="project" value="InterPro"/>
</dbReference>
<keyword evidence="3" id="KW-0804">Transcription</keyword>
<evidence type="ECO:0000256" key="3">
    <source>
        <dbReference type="ARBA" id="ARBA00023163"/>
    </source>
</evidence>
<dbReference type="Gene3D" id="1.10.10.60">
    <property type="entry name" value="Homeodomain-like"/>
    <property type="match status" value="2"/>
</dbReference>
<dbReference type="PANTHER" id="PTHR43280:SF34">
    <property type="entry name" value="ARAC-FAMILY TRANSCRIPTIONAL REGULATOR"/>
    <property type="match status" value="1"/>
</dbReference>
<keyword evidence="6" id="KW-1185">Reference proteome</keyword>
<sequence>MKKNLQTAFSTRQYMRSKDFEIYYYSDLGLSPVESHSHDYYEFYFFLEGNVSISINGTPHPVKPGDFLLIPPGTKHHPCFLDQDKPYRRFVLWISKDYCSRLTNASTDYIYLMQYTVTAKRYVFHTEVITFNAIQSMIFRLIEETRNDRFGKESEISLQINTLILYLNRLVYEQNHKKTNPAEKSLYLNICNYVSDHLEADLSLEHLAQKFYVSKFYISHTFKDNIGISIHQYITKKRLHACKDAILGSTPISRVFEQYGFKDYSSFYRAFKKEYGISPKDYKEMYQLSDDLHQ</sequence>
<dbReference type="PRINTS" id="PR00032">
    <property type="entry name" value="HTHARAC"/>
</dbReference>
<dbReference type="SMART" id="SM00342">
    <property type="entry name" value="HTH_ARAC"/>
    <property type="match status" value="1"/>
</dbReference>